<name>A0A9P6ZH18_9AGAM</name>
<dbReference type="EMBL" id="JABBWD010000211">
    <property type="protein sequence ID" value="KAG1762748.1"/>
    <property type="molecule type" value="Genomic_DNA"/>
</dbReference>
<gene>
    <name evidence="1" type="ORF">EV702DRAFT_282497</name>
</gene>
<comment type="caution">
    <text evidence="1">The sequence shown here is derived from an EMBL/GenBank/DDBJ whole genome shotgun (WGS) entry which is preliminary data.</text>
</comment>
<dbReference type="Proteomes" id="UP000714275">
    <property type="component" value="Unassembled WGS sequence"/>
</dbReference>
<evidence type="ECO:0000313" key="1">
    <source>
        <dbReference type="EMBL" id="KAG1762748.1"/>
    </source>
</evidence>
<reference evidence="1" key="1">
    <citation type="journal article" date="2020" name="New Phytol.">
        <title>Comparative genomics reveals dynamic genome evolution in host specialist ectomycorrhizal fungi.</title>
        <authorList>
            <person name="Lofgren L.A."/>
            <person name="Nguyen N.H."/>
            <person name="Vilgalys R."/>
            <person name="Ruytinx J."/>
            <person name="Liao H.L."/>
            <person name="Branco S."/>
            <person name="Kuo A."/>
            <person name="LaButti K."/>
            <person name="Lipzen A."/>
            <person name="Andreopoulos W."/>
            <person name="Pangilinan J."/>
            <person name="Riley R."/>
            <person name="Hundley H."/>
            <person name="Na H."/>
            <person name="Barry K."/>
            <person name="Grigoriev I.V."/>
            <person name="Stajich J.E."/>
            <person name="Kennedy P.G."/>
        </authorList>
    </citation>
    <scope>NUCLEOTIDE SEQUENCE</scope>
    <source>
        <strain evidence="1">DOB743</strain>
    </source>
</reference>
<dbReference type="AlphaFoldDB" id="A0A9P6ZH18"/>
<sequence length="112" mass="12604">MQSRTSALRSRVKTTKVRSYSTYEVNLDKEETQVLEGIRDSLRGGCFHDLTILDATLIIDCQTTQIFHDQVEAKQKELQPWITTTVVSTDRAQAQALLHETAAVLLSVQSLL</sequence>
<keyword evidence="2" id="KW-1185">Reference proteome</keyword>
<protein>
    <submittedName>
        <fullName evidence="1">Uncharacterized protein</fullName>
    </submittedName>
</protein>
<accession>A0A9P6ZH18</accession>
<organism evidence="1 2">
    <name type="scientific">Suillus placidus</name>
    <dbReference type="NCBI Taxonomy" id="48579"/>
    <lineage>
        <taxon>Eukaryota</taxon>
        <taxon>Fungi</taxon>
        <taxon>Dikarya</taxon>
        <taxon>Basidiomycota</taxon>
        <taxon>Agaricomycotina</taxon>
        <taxon>Agaricomycetes</taxon>
        <taxon>Agaricomycetidae</taxon>
        <taxon>Boletales</taxon>
        <taxon>Suillineae</taxon>
        <taxon>Suillaceae</taxon>
        <taxon>Suillus</taxon>
    </lineage>
</organism>
<evidence type="ECO:0000313" key="2">
    <source>
        <dbReference type="Proteomes" id="UP000714275"/>
    </source>
</evidence>
<proteinExistence type="predicted"/>